<evidence type="ECO:0000256" key="2">
    <source>
        <dbReference type="ARBA" id="ARBA00023315"/>
    </source>
</evidence>
<dbReference type="Proteomes" id="UP000283734">
    <property type="component" value="Unassembled WGS sequence"/>
</dbReference>
<evidence type="ECO:0000259" key="3">
    <source>
        <dbReference type="PROSITE" id="PS51186"/>
    </source>
</evidence>
<dbReference type="RefSeq" id="WP_022986350.1">
    <property type="nucleotide sequence ID" value="NZ_CAXGPP010000067.1"/>
</dbReference>
<dbReference type="Pfam" id="PF00583">
    <property type="entry name" value="Acetyltransf_1"/>
    <property type="match status" value="1"/>
</dbReference>
<dbReference type="AlphaFoldDB" id="A0A418Y2H6"/>
<dbReference type="PROSITE" id="PS51186">
    <property type="entry name" value="GNAT"/>
    <property type="match status" value="1"/>
</dbReference>
<protein>
    <submittedName>
        <fullName evidence="4">GNAT family N-acetyltransferase</fullName>
    </submittedName>
</protein>
<dbReference type="Gene3D" id="3.40.630.30">
    <property type="match status" value="1"/>
</dbReference>
<dbReference type="InterPro" id="IPR000182">
    <property type="entry name" value="GNAT_dom"/>
</dbReference>
<dbReference type="PANTHER" id="PTHR43877">
    <property type="entry name" value="AMINOALKYLPHOSPHONATE N-ACETYLTRANSFERASE-RELATED-RELATED"/>
    <property type="match status" value="1"/>
</dbReference>
<comment type="caution">
    <text evidence="4">The sequence shown here is derived from an EMBL/GenBank/DDBJ whole genome shotgun (WGS) entry which is preliminary data.</text>
</comment>
<dbReference type="CDD" id="cd04301">
    <property type="entry name" value="NAT_SF"/>
    <property type="match status" value="1"/>
</dbReference>
<name>A0A418Y2H6_9GAMM</name>
<gene>
    <name evidence="4" type="ORF">D4A39_02355</name>
</gene>
<dbReference type="OrthoDB" id="9805924at2"/>
<evidence type="ECO:0000256" key="1">
    <source>
        <dbReference type="ARBA" id="ARBA00022679"/>
    </source>
</evidence>
<organism evidence="4 5">
    <name type="scientific">Alcanivorax profundi</name>
    <dbReference type="NCBI Taxonomy" id="2338368"/>
    <lineage>
        <taxon>Bacteria</taxon>
        <taxon>Pseudomonadati</taxon>
        <taxon>Pseudomonadota</taxon>
        <taxon>Gammaproteobacteria</taxon>
        <taxon>Oceanospirillales</taxon>
        <taxon>Alcanivoracaceae</taxon>
        <taxon>Alcanivorax</taxon>
    </lineage>
</organism>
<accession>A0A418Y2H6</accession>
<proteinExistence type="predicted"/>
<sequence length="157" mass="17934">MPEYLLRPVTDTDTPVLLEIYTSTRQEEVAQTGWPQAQQKAFLTMQAQAQHEHYLRHYPEAERHLIEVNGHTAGRLYVSDWEREIRIVDIALLPVFRGTGLGSGILASLQGRARQAGKPLSIHVEKNNPARRLYQRLGFTEQSDNGVYLLMNWQPDG</sequence>
<dbReference type="GO" id="GO:0016747">
    <property type="term" value="F:acyltransferase activity, transferring groups other than amino-acyl groups"/>
    <property type="evidence" value="ECO:0007669"/>
    <property type="project" value="InterPro"/>
</dbReference>
<dbReference type="EMBL" id="QYYA01000001">
    <property type="protein sequence ID" value="RJG19715.1"/>
    <property type="molecule type" value="Genomic_DNA"/>
</dbReference>
<reference evidence="4 5" key="1">
    <citation type="submission" date="2018-09" db="EMBL/GenBank/DDBJ databases">
        <title>Alcanivorax profundi sp. nov., isolated from 1000 m-depth seawater of the Mariana Trench.</title>
        <authorList>
            <person name="Liu J."/>
        </authorList>
    </citation>
    <scope>NUCLEOTIDE SEQUENCE [LARGE SCALE GENOMIC DNA]</scope>
    <source>
        <strain evidence="4 5">MTEO17</strain>
    </source>
</reference>
<dbReference type="SUPFAM" id="SSF55729">
    <property type="entry name" value="Acyl-CoA N-acyltransferases (Nat)"/>
    <property type="match status" value="1"/>
</dbReference>
<keyword evidence="5" id="KW-1185">Reference proteome</keyword>
<evidence type="ECO:0000313" key="5">
    <source>
        <dbReference type="Proteomes" id="UP000283734"/>
    </source>
</evidence>
<keyword evidence="2" id="KW-0012">Acyltransferase</keyword>
<dbReference type="InterPro" id="IPR050832">
    <property type="entry name" value="Bact_Acetyltransf"/>
</dbReference>
<feature type="domain" description="N-acetyltransferase" evidence="3">
    <location>
        <begin position="4"/>
        <end position="156"/>
    </location>
</feature>
<evidence type="ECO:0000313" key="4">
    <source>
        <dbReference type="EMBL" id="RJG19715.1"/>
    </source>
</evidence>
<keyword evidence="1 4" id="KW-0808">Transferase</keyword>
<dbReference type="InterPro" id="IPR016181">
    <property type="entry name" value="Acyl_CoA_acyltransferase"/>
</dbReference>